<comment type="caution">
    <text evidence="2">The sequence shown here is derived from an EMBL/GenBank/DDBJ whole genome shotgun (WGS) entry which is preliminary data.</text>
</comment>
<accession>A0A839EM64</accession>
<dbReference type="AlphaFoldDB" id="A0A839EM64"/>
<evidence type="ECO:0000313" key="3">
    <source>
        <dbReference type="Proteomes" id="UP000549052"/>
    </source>
</evidence>
<proteinExistence type="predicted"/>
<keyword evidence="3" id="KW-1185">Reference proteome</keyword>
<sequence length="129" mass="13971">MLGRTTGALCFSLLMAAAPVHAEDNESANRSLAAIAEKIKFNIQTCWNRPDTGKDNVSTVTVRFTLDKDGTIIGAPEIVNPSKSKNFELIANSAIRAVTRCAPYSVVAENPALYDDLKEIILNFSSPEN</sequence>
<name>A0A839EM64_9HYPH</name>
<evidence type="ECO:0000256" key="1">
    <source>
        <dbReference type="SAM" id="SignalP"/>
    </source>
</evidence>
<organism evidence="2 3">
    <name type="scientific">Phyllobacterium myrsinacearum</name>
    <dbReference type="NCBI Taxonomy" id="28101"/>
    <lineage>
        <taxon>Bacteria</taxon>
        <taxon>Pseudomonadati</taxon>
        <taxon>Pseudomonadota</taxon>
        <taxon>Alphaproteobacteria</taxon>
        <taxon>Hyphomicrobiales</taxon>
        <taxon>Phyllobacteriaceae</taxon>
        <taxon>Phyllobacterium</taxon>
    </lineage>
</organism>
<dbReference type="Proteomes" id="UP000549052">
    <property type="component" value="Unassembled WGS sequence"/>
</dbReference>
<gene>
    <name evidence="2" type="ORF">FHW16_001259</name>
</gene>
<protein>
    <recommendedName>
        <fullName evidence="4">Cell envelope integrity protein TolA</fullName>
    </recommendedName>
</protein>
<dbReference type="SUPFAM" id="SSF74653">
    <property type="entry name" value="TolA/TonB C-terminal domain"/>
    <property type="match status" value="1"/>
</dbReference>
<feature type="chain" id="PRO_5032723233" description="Cell envelope integrity protein TolA" evidence="1">
    <location>
        <begin position="23"/>
        <end position="129"/>
    </location>
</feature>
<reference evidence="2 3" key="1">
    <citation type="submission" date="2020-07" db="EMBL/GenBank/DDBJ databases">
        <title>Genomic Encyclopedia of Type Strains, Phase IV (KMG-V): Genome sequencing to study the core and pangenomes of soil and plant-associated prokaryotes.</title>
        <authorList>
            <person name="Whitman W."/>
        </authorList>
    </citation>
    <scope>NUCLEOTIDE SEQUENCE [LARGE SCALE GENOMIC DNA]</scope>
    <source>
        <strain evidence="2 3">AN3</strain>
    </source>
</reference>
<dbReference type="EMBL" id="JACGXN010000001">
    <property type="protein sequence ID" value="MBA8877577.1"/>
    <property type="molecule type" value="Genomic_DNA"/>
</dbReference>
<dbReference type="Pfam" id="PF13103">
    <property type="entry name" value="TonB_2"/>
    <property type="match status" value="1"/>
</dbReference>
<feature type="signal peptide" evidence="1">
    <location>
        <begin position="1"/>
        <end position="22"/>
    </location>
</feature>
<dbReference type="Gene3D" id="3.30.1150.10">
    <property type="match status" value="1"/>
</dbReference>
<evidence type="ECO:0008006" key="4">
    <source>
        <dbReference type="Google" id="ProtNLM"/>
    </source>
</evidence>
<keyword evidence="1" id="KW-0732">Signal</keyword>
<evidence type="ECO:0000313" key="2">
    <source>
        <dbReference type="EMBL" id="MBA8877577.1"/>
    </source>
</evidence>